<dbReference type="Pfam" id="PF14024">
    <property type="entry name" value="DUF4240"/>
    <property type="match status" value="1"/>
</dbReference>
<dbReference type="RefSeq" id="WP_098174643.1">
    <property type="nucleotide sequence ID" value="NZ_CP030926.1"/>
</dbReference>
<dbReference type="CDD" id="cd07996">
    <property type="entry name" value="WGR_MMR_like"/>
    <property type="match status" value="1"/>
</dbReference>
<dbReference type="EMBL" id="NUEQ01000004">
    <property type="protein sequence ID" value="PEJ37647.1"/>
    <property type="molecule type" value="Genomic_DNA"/>
</dbReference>
<dbReference type="InterPro" id="IPR050458">
    <property type="entry name" value="LolB"/>
</dbReference>
<gene>
    <name evidence="3" type="ORF">CN689_01760</name>
    <name evidence="2" type="ORF">DTO10_24045</name>
</gene>
<evidence type="ECO:0000259" key="1">
    <source>
        <dbReference type="PROSITE" id="PS51977"/>
    </source>
</evidence>
<dbReference type="Pfam" id="PF05406">
    <property type="entry name" value="WGR"/>
    <property type="match status" value="1"/>
</dbReference>
<dbReference type="SUPFAM" id="SSF142921">
    <property type="entry name" value="WGR domain-like"/>
    <property type="match status" value="1"/>
</dbReference>
<dbReference type="InterPro" id="IPR008893">
    <property type="entry name" value="WGR_domain"/>
</dbReference>
<accession>A0AAX0RSU3</accession>
<name>A0AAX0RSU3_9BACI</name>
<dbReference type="Proteomes" id="UP000260457">
    <property type="component" value="Chromosome"/>
</dbReference>
<reference evidence="3 4" key="1">
    <citation type="submission" date="2017-09" db="EMBL/GenBank/DDBJ databases">
        <title>Large-scale bioinformatics analysis of Bacillus genomes uncovers conserved roles of natural products in bacterial physiology.</title>
        <authorList>
            <consortium name="Agbiome Team Llc"/>
            <person name="Bleich R.M."/>
            <person name="Kirk G.J."/>
            <person name="Santa Maria K.C."/>
            <person name="Allen S.E."/>
            <person name="Farag S."/>
            <person name="Shank E.A."/>
            <person name="Bowers A."/>
        </authorList>
    </citation>
    <scope>NUCLEOTIDE SEQUENCE [LARGE SCALE GENOMIC DNA]</scope>
    <source>
        <strain evidence="3 4">AFS003229</strain>
    </source>
</reference>
<dbReference type="KEGG" id="pbut:DTO10_24045"/>
<dbReference type="EMBL" id="CP030926">
    <property type="protein sequence ID" value="AXN41143.1"/>
    <property type="molecule type" value="Genomic_DNA"/>
</dbReference>
<dbReference type="PANTHER" id="PTHR30634:SF13">
    <property type="entry name" value="PROTEIN YEHF"/>
    <property type="match status" value="1"/>
</dbReference>
<evidence type="ECO:0000313" key="3">
    <source>
        <dbReference type="EMBL" id="PEJ37647.1"/>
    </source>
</evidence>
<organism evidence="3 4">
    <name type="scientific">Peribacillus butanolivorans</name>
    <dbReference type="NCBI Taxonomy" id="421767"/>
    <lineage>
        <taxon>Bacteria</taxon>
        <taxon>Bacillati</taxon>
        <taxon>Bacillota</taxon>
        <taxon>Bacilli</taxon>
        <taxon>Bacillales</taxon>
        <taxon>Bacillaceae</taxon>
        <taxon>Peribacillus</taxon>
    </lineage>
</organism>
<keyword evidence="5" id="KW-1185">Reference proteome</keyword>
<dbReference type="SMART" id="SM00773">
    <property type="entry name" value="WGR"/>
    <property type="match status" value="1"/>
</dbReference>
<evidence type="ECO:0000313" key="4">
    <source>
        <dbReference type="Proteomes" id="UP000220106"/>
    </source>
</evidence>
<evidence type="ECO:0000313" key="2">
    <source>
        <dbReference type="EMBL" id="AXN41143.1"/>
    </source>
</evidence>
<dbReference type="PANTHER" id="PTHR30634">
    <property type="entry name" value="OUTER MEMBRANE LOLAB LIPOPROTEIN INSERTION APPARATUS"/>
    <property type="match status" value="1"/>
</dbReference>
<dbReference type="AlphaFoldDB" id="A0AAX0RSU3"/>
<reference evidence="2 5" key="2">
    <citation type="submission" date="2018-07" db="EMBL/GenBank/DDBJ databases">
        <title>The molecular basis for the intramolecular migration of carboxyl group in the catabolism of para-hydroxybenzoate via gentisate.</title>
        <authorList>
            <person name="Zhao H."/>
            <person name="Xu Y."/>
            <person name="Lin S."/>
            <person name="Spain J.C."/>
            <person name="Zhou N.-Y."/>
        </authorList>
    </citation>
    <scope>NUCLEOTIDE SEQUENCE [LARGE SCALE GENOMIC DNA]</scope>
    <source>
        <strain evidence="2 5">PHB-7a</strain>
    </source>
</reference>
<dbReference type="Proteomes" id="UP000220106">
    <property type="component" value="Unassembled WGS sequence"/>
</dbReference>
<feature type="domain" description="WGR" evidence="1">
    <location>
        <begin position="1"/>
        <end position="80"/>
    </location>
</feature>
<protein>
    <submittedName>
        <fullName evidence="2">DUF4240 domain-containing protein</fullName>
    </submittedName>
</protein>
<sequence length="262" mass="30510">METLLIFKDATSHKFWKIHIAGNTFTVTYGKVGTIGSVKSKEFESEEICKNEGEKLIQSKIKKGYVVTQLSDQVVKDSSMTEDLFWGLLDRCKEKGNDADEQVEWLVAQLSRKPVKDIIMFESIFKQYYYKLHTSNLWAAAYIVMGGCSDDCFDYFRAWVLYLGKDPYEAAIQNPETLLPYFILLKEQEEIPQLEELLSAACMAYEEKTGLDDDRYDKLYHQLAKDDYTEPEIEFDWNEDDEEGLRQKFPLLWEAFGENPLD</sequence>
<dbReference type="InterPro" id="IPR049809">
    <property type="entry name" value="YehF/YfeS-like_WGR"/>
</dbReference>
<evidence type="ECO:0000313" key="5">
    <source>
        <dbReference type="Proteomes" id="UP000260457"/>
    </source>
</evidence>
<dbReference type="InterPro" id="IPR036930">
    <property type="entry name" value="WGR_dom_sf"/>
</dbReference>
<dbReference type="PROSITE" id="PS51977">
    <property type="entry name" value="WGR"/>
    <property type="match status" value="1"/>
</dbReference>
<dbReference type="Gene3D" id="2.20.140.10">
    <property type="entry name" value="WGR domain"/>
    <property type="match status" value="1"/>
</dbReference>
<dbReference type="InterPro" id="IPR025334">
    <property type="entry name" value="DUF4240"/>
</dbReference>
<proteinExistence type="predicted"/>